<protein>
    <submittedName>
        <fullName evidence="2">Uncharacterized protein</fullName>
    </submittedName>
</protein>
<gene>
    <name evidence="2" type="ORF">FRZ32_12500</name>
</gene>
<name>A0A5C6TVY0_9SPHN</name>
<evidence type="ECO:0000256" key="1">
    <source>
        <dbReference type="SAM" id="Phobius"/>
    </source>
</evidence>
<accession>A0A5C6TVY0</accession>
<dbReference type="RefSeq" id="WP_147043822.1">
    <property type="nucleotide sequence ID" value="NZ_BAABIR010000001.1"/>
</dbReference>
<sequence length="206" mass="22476">MDEADPADKATAKRRWRWLTLAEVVGVAALIVSILTFWNNYKTRTGAEADKAAERARASSAAQSLLLRGQTDREGRVLTLSPADSGQAIQSQTMSLPAALGVPAVETLSEPRIDAGWFERPLLRARGDGDETLGDARLPVLLTTRFYAAGAMHRDTAIYDLGYRIEGGGLLGGHRIRLRGLSRVETIAPGRGQARLDAIWRERQGR</sequence>
<keyword evidence="1" id="KW-0472">Membrane</keyword>
<dbReference type="EMBL" id="VOQQ01000001">
    <property type="protein sequence ID" value="TXC64399.1"/>
    <property type="molecule type" value="Genomic_DNA"/>
</dbReference>
<organism evidence="2 3">
    <name type="scientific">Allosphingosinicella ginsenosidimutans</name>
    <dbReference type="NCBI Taxonomy" id="1176539"/>
    <lineage>
        <taxon>Bacteria</taxon>
        <taxon>Pseudomonadati</taxon>
        <taxon>Pseudomonadota</taxon>
        <taxon>Alphaproteobacteria</taxon>
        <taxon>Sphingomonadales</taxon>
        <taxon>Sphingomonadaceae</taxon>
        <taxon>Allosphingosinicella</taxon>
    </lineage>
</organism>
<dbReference type="Proteomes" id="UP000321249">
    <property type="component" value="Unassembled WGS sequence"/>
</dbReference>
<evidence type="ECO:0000313" key="2">
    <source>
        <dbReference type="EMBL" id="TXC64399.1"/>
    </source>
</evidence>
<keyword evidence="3" id="KW-1185">Reference proteome</keyword>
<dbReference type="AlphaFoldDB" id="A0A5C6TVY0"/>
<comment type="caution">
    <text evidence="2">The sequence shown here is derived from an EMBL/GenBank/DDBJ whole genome shotgun (WGS) entry which is preliminary data.</text>
</comment>
<keyword evidence="1" id="KW-0812">Transmembrane</keyword>
<reference evidence="2 3" key="1">
    <citation type="journal article" date="2015" name="J. Microbiol.">
        <title>Sphingosinicella ginsenosidimutans sp. nov., with ginsenoside converting activity.</title>
        <authorList>
            <person name="Kim J.K."/>
            <person name="Kang M.S."/>
            <person name="Park S.C."/>
            <person name="Kim K.M."/>
            <person name="Choi K."/>
            <person name="Yoon M.H."/>
            <person name="Im W.T."/>
        </authorList>
    </citation>
    <scope>NUCLEOTIDE SEQUENCE [LARGE SCALE GENOMIC DNA]</scope>
    <source>
        <strain evidence="2 3">BS-11</strain>
    </source>
</reference>
<feature type="transmembrane region" description="Helical" evidence="1">
    <location>
        <begin position="18"/>
        <end position="38"/>
    </location>
</feature>
<keyword evidence="1" id="KW-1133">Transmembrane helix</keyword>
<proteinExistence type="predicted"/>
<dbReference type="OrthoDB" id="7499953at2"/>
<evidence type="ECO:0000313" key="3">
    <source>
        <dbReference type="Proteomes" id="UP000321249"/>
    </source>
</evidence>